<evidence type="ECO:0000313" key="1">
    <source>
        <dbReference type="EMBL" id="ACJ28621.1"/>
    </source>
</evidence>
<dbReference type="eggNOG" id="ENOG50302GR">
    <property type="taxonomic scope" value="Bacteria"/>
</dbReference>
<dbReference type="RefSeq" id="WP_020911999.1">
    <property type="nucleotide sequence ID" value="NC_011566.1"/>
</dbReference>
<proteinExistence type="predicted"/>
<name>B8CLH0_SHEPW</name>
<keyword evidence="2" id="KW-1185">Reference proteome</keyword>
<dbReference type="KEGG" id="swp:swp_1859"/>
<protein>
    <submittedName>
        <fullName evidence="1">Uncharacterized protein</fullName>
    </submittedName>
</protein>
<dbReference type="Pfam" id="PF15575">
    <property type="entry name" value="Imm49"/>
    <property type="match status" value="1"/>
</dbReference>
<reference evidence="1 2" key="1">
    <citation type="journal article" date="2008" name="PLoS ONE">
        <title>Environmental adaptation: genomic analysis of the piezotolerant and psychrotolerant deep-sea iron reducing bacterium Shewanella piezotolerans WP3.</title>
        <authorList>
            <person name="Wang F."/>
            <person name="Wang J."/>
            <person name="Jian H."/>
            <person name="Zhang B."/>
            <person name="Li S."/>
            <person name="Wang F."/>
            <person name="Zeng X."/>
            <person name="Gao L."/>
            <person name="Bartlett D.H."/>
            <person name="Yu J."/>
            <person name="Hu S."/>
            <person name="Xiao X."/>
        </authorList>
    </citation>
    <scope>NUCLEOTIDE SEQUENCE [LARGE SCALE GENOMIC DNA]</scope>
    <source>
        <strain evidence="2">WP3 / JCM 13877</strain>
    </source>
</reference>
<accession>B8CLH0</accession>
<dbReference type="EMBL" id="CP000472">
    <property type="protein sequence ID" value="ACJ28621.1"/>
    <property type="molecule type" value="Genomic_DNA"/>
</dbReference>
<dbReference type="AlphaFoldDB" id="B8CLH0"/>
<organism evidence="1 2">
    <name type="scientific">Shewanella piezotolerans (strain WP3 / JCM 13877)</name>
    <dbReference type="NCBI Taxonomy" id="225849"/>
    <lineage>
        <taxon>Bacteria</taxon>
        <taxon>Pseudomonadati</taxon>
        <taxon>Pseudomonadota</taxon>
        <taxon>Gammaproteobacteria</taxon>
        <taxon>Alteromonadales</taxon>
        <taxon>Shewanellaceae</taxon>
        <taxon>Shewanella</taxon>
    </lineage>
</organism>
<dbReference type="InterPro" id="IPR029074">
    <property type="entry name" value="Imm49"/>
</dbReference>
<evidence type="ECO:0000313" key="2">
    <source>
        <dbReference type="Proteomes" id="UP000000753"/>
    </source>
</evidence>
<dbReference type="Proteomes" id="UP000000753">
    <property type="component" value="Chromosome"/>
</dbReference>
<gene>
    <name evidence="1" type="ordered locus">swp_1859</name>
</gene>
<dbReference type="OrthoDB" id="6315294at2"/>
<dbReference type="HOGENOM" id="CLU_962768_0_0_6"/>
<sequence>MEHVKVHYKKIDAGADYLQRQADQLNLNDERFARDICEPTYQQLFFRQINAYGMCSLAIRLQQLTGDNCYFERAMGYLDLAVHTAETLMHGMLNRSGEPIVVSHQSQQLSLPYWQLNKWISWLDWSHYLCQAIARRAYSSVELLMQFTPQMAAEYTSEPREYTAFYVRYLQGMLDPTADHDALQQEFTEVHAREFHLRFRVALAPFYCLAKEDEAGFEAAMLRGSNMHRAYVRKLSNKMDMDPLGFYPPQLMAAASLAYDRHGWTLKHKSDYLPEWWIYNTFEAPAMTD</sequence>